<gene>
    <name evidence="1" type="ORF">MSG88_02375</name>
</gene>
<sequence>MCYSVNPKAAYLLEQFSSLAFFETMRDNYRLFLDSLEELFEIYMHNLPYSLRSLPHPEQADIQWGETVLPNLRNTMDYIDECYVKIKSGDFTYLDCVGDVRSNDKGLSEFSPHWMDDLPKDRVEKCWNYYSIAKGYASIIGNTYPTYWEKGFLEENFPSLSRFNNIDVMLPVSYPIYRINPEVKVDSREKIIKTGIYVCDGFDNNLKFLAASPEDDNGFAPRYAIQDQETGRNIYYETTWTLVERIADEGGSSETIQIENLKGFAGQTCQRTGNWWSPANQLQSRYFEQGEVFPEIENNSWGETIWYLEVTNKK</sequence>
<evidence type="ECO:0000313" key="2">
    <source>
        <dbReference type="Proteomes" id="UP001284654"/>
    </source>
</evidence>
<evidence type="ECO:0008006" key="3">
    <source>
        <dbReference type="Google" id="ProtNLM"/>
    </source>
</evidence>
<comment type="caution">
    <text evidence="1">The sequence shown here is derived from an EMBL/GenBank/DDBJ whole genome shotgun (WGS) entry which is preliminary data.</text>
</comment>
<reference evidence="1" key="1">
    <citation type="submission" date="2023-10" db="EMBL/GenBank/DDBJ databases">
        <authorList>
            <person name="Sykes E.M.E."/>
            <person name="Khan I.U.H."/>
            <person name="Kumar A."/>
        </authorList>
    </citation>
    <scope>NUCLEOTIDE SEQUENCE</scope>
    <source>
        <strain evidence="1">IK5</strain>
    </source>
</reference>
<protein>
    <recommendedName>
        <fullName evidence="3">DUF3396 domain-containing protein</fullName>
    </recommendedName>
</protein>
<accession>A0AAW8YVQ2</accession>
<proteinExistence type="predicted"/>
<organism evidence="1 2">
    <name type="scientific">Acinetobacter indicus</name>
    <dbReference type="NCBI Taxonomy" id="756892"/>
    <lineage>
        <taxon>Bacteria</taxon>
        <taxon>Pseudomonadati</taxon>
        <taxon>Pseudomonadota</taxon>
        <taxon>Gammaproteobacteria</taxon>
        <taxon>Moraxellales</taxon>
        <taxon>Moraxellaceae</taxon>
        <taxon>Acinetobacter</taxon>
    </lineage>
</organism>
<name>A0AAW8YVQ2_9GAMM</name>
<dbReference type="EMBL" id="JAWJYY010000001">
    <property type="protein sequence ID" value="MDV4314644.1"/>
    <property type="molecule type" value="Genomic_DNA"/>
</dbReference>
<dbReference type="AlphaFoldDB" id="A0AAW8YVQ2"/>
<evidence type="ECO:0000313" key="1">
    <source>
        <dbReference type="EMBL" id="MDV4314644.1"/>
    </source>
</evidence>
<dbReference type="Proteomes" id="UP001284654">
    <property type="component" value="Unassembled WGS sequence"/>
</dbReference>
<dbReference type="RefSeq" id="WP_075175633.1">
    <property type="nucleotide sequence ID" value="NZ_JAAZRE010000001.1"/>
</dbReference>